<keyword evidence="6" id="KW-0472">Membrane</keyword>
<dbReference type="Gene3D" id="2.40.70.10">
    <property type="entry name" value="Acid Proteases"/>
    <property type="match status" value="1"/>
</dbReference>
<keyword evidence="9" id="KW-1185">Reference proteome</keyword>
<keyword evidence="6" id="KW-0812">Transmembrane</keyword>
<dbReference type="GO" id="GO:0006508">
    <property type="term" value="P:proteolysis"/>
    <property type="evidence" value="ECO:0007669"/>
    <property type="project" value="UniProtKB-KW"/>
</dbReference>
<gene>
    <name evidence="8" type="ORF">AXF42_Ash014707</name>
</gene>
<accession>A0A2H9ZW39</accession>
<feature type="domain" description="Aspartic peptidase DDI1-type" evidence="7">
    <location>
        <begin position="18"/>
        <end position="63"/>
    </location>
</feature>
<dbReference type="Pfam" id="PF09668">
    <property type="entry name" value="Asp_protease"/>
    <property type="match status" value="1"/>
</dbReference>
<dbReference type="OrthoDB" id="1047367at2759"/>
<evidence type="ECO:0000256" key="2">
    <source>
        <dbReference type="ARBA" id="ARBA00022670"/>
    </source>
</evidence>
<protein>
    <recommendedName>
        <fullName evidence="7">Aspartic peptidase DDI1-type domain-containing protein</fullName>
    </recommendedName>
</protein>
<evidence type="ECO:0000256" key="5">
    <source>
        <dbReference type="SAM" id="MobiDB-lite"/>
    </source>
</evidence>
<sequence length="309" mass="33872">MFFQNLSGAYYDTIYLSIDGSIYLFLQVIGHLFFPCSFIVLDAPNMDFLFGLDMIRKHQCIIDLKENVLRVGGGEVSVPFLQERDIPSHILDEERLKQASLGQGLNPESSGENGKRARREVGIKLLPRCVVRPRSSRAAPARALARPQHCVCARSPSSNVVLAREPRRACARLPASPGTSGSQQNTVDPTPRTQISGTPQQNRTQGPLTPALSWLGTPILGCILVRRGNPSNPKKRGETTVEVSLLSIISIGNHKIYNKIKENKDVVAAMHFAQNHPCIDFLVLPASTPAARVGIFLWFGARNGKSPSS</sequence>
<dbReference type="PANTHER" id="PTHR12917">
    <property type="entry name" value="ASPARTYL PROTEASE DDI-RELATED"/>
    <property type="match status" value="1"/>
</dbReference>
<evidence type="ECO:0000256" key="4">
    <source>
        <dbReference type="ARBA" id="ARBA00022801"/>
    </source>
</evidence>
<dbReference type="InterPro" id="IPR021109">
    <property type="entry name" value="Peptidase_aspartic_dom_sf"/>
</dbReference>
<dbReference type="AlphaFoldDB" id="A0A2H9ZW39"/>
<keyword evidence="6" id="KW-1133">Transmembrane helix</keyword>
<evidence type="ECO:0000256" key="1">
    <source>
        <dbReference type="ARBA" id="ARBA00009136"/>
    </source>
</evidence>
<keyword evidence="2" id="KW-0645">Protease</keyword>
<evidence type="ECO:0000259" key="7">
    <source>
        <dbReference type="Pfam" id="PF09668"/>
    </source>
</evidence>
<comment type="similarity">
    <text evidence="1">Belongs to the DDI1 family.</text>
</comment>
<reference evidence="8 9" key="1">
    <citation type="journal article" date="2017" name="Nature">
        <title>The Apostasia genome and the evolution of orchids.</title>
        <authorList>
            <person name="Zhang G.Q."/>
            <person name="Liu K.W."/>
            <person name="Li Z."/>
            <person name="Lohaus R."/>
            <person name="Hsiao Y.Y."/>
            <person name="Niu S.C."/>
            <person name="Wang J.Y."/>
            <person name="Lin Y.C."/>
            <person name="Xu Q."/>
            <person name="Chen L.J."/>
            <person name="Yoshida K."/>
            <person name="Fujiwara S."/>
            <person name="Wang Z.W."/>
            <person name="Zhang Y.Q."/>
            <person name="Mitsuda N."/>
            <person name="Wang M."/>
            <person name="Liu G.H."/>
            <person name="Pecoraro L."/>
            <person name="Huang H.X."/>
            <person name="Xiao X.J."/>
            <person name="Lin M."/>
            <person name="Wu X.Y."/>
            <person name="Wu W.L."/>
            <person name="Chen Y.Y."/>
            <person name="Chang S.B."/>
            <person name="Sakamoto S."/>
            <person name="Ohme-Takagi M."/>
            <person name="Yagi M."/>
            <person name="Zeng S.J."/>
            <person name="Shen C.Y."/>
            <person name="Yeh C.M."/>
            <person name="Luo Y.B."/>
            <person name="Tsai W.C."/>
            <person name="Van de Peer Y."/>
            <person name="Liu Z.J."/>
        </authorList>
    </citation>
    <scope>NUCLEOTIDE SEQUENCE [LARGE SCALE GENOMIC DNA]</scope>
    <source>
        <strain evidence="9">cv. Shenzhen</strain>
        <tissue evidence="8">Stem</tissue>
    </source>
</reference>
<keyword evidence="3" id="KW-0064">Aspartyl protease</keyword>
<dbReference type="PANTHER" id="PTHR12917:SF1">
    <property type="entry name" value="AT13091P"/>
    <property type="match status" value="1"/>
</dbReference>
<evidence type="ECO:0000256" key="6">
    <source>
        <dbReference type="SAM" id="Phobius"/>
    </source>
</evidence>
<evidence type="ECO:0000313" key="8">
    <source>
        <dbReference type="EMBL" id="PKA47511.1"/>
    </source>
</evidence>
<name>A0A2H9ZW39_9ASPA</name>
<feature type="transmembrane region" description="Helical" evidence="6">
    <location>
        <begin position="20"/>
        <end position="41"/>
    </location>
</feature>
<feature type="compositionally biased region" description="Polar residues" evidence="5">
    <location>
        <begin position="177"/>
        <end position="207"/>
    </location>
</feature>
<organism evidence="8 9">
    <name type="scientific">Apostasia shenzhenica</name>
    <dbReference type="NCBI Taxonomy" id="1088818"/>
    <lineage>
        <taxon>Eukaryota</taxon>
        <taxon>Viridiplantae</taxon>
        <taxon>Streptophyta</taxon>
        <taxon>Embryophyta</taxon>
        <taxon>Tracheophyta</taxon>
        <taxon>Spermatophyta</taxon>
        <taxon>Magnoliopsida</taxon>
        <taxon>Liliopsida</taxon>
        <taxon>Asparagales</taxon>
        <taxon>Orchidaceae</taxon>
        <taxon>Apostasioideae</taxon>
        <taxon>Apostasia</taxon>
    </lineage>
</organism>
<evidence type="ECO:0000256" key="3">
    <source>
        <dbReference type="ARBA" id="ARBA00022750"/>
    </source>
</evidence>
<proteinExistence type="inferred from homology"/>
<dbReference type="Proteomes" id="UP000236161">
    <property type="component" value="Unassembled WGS sequence"/>
</dbReference>
<feature type="region of interest" description="Disordered" evidence="5">
    <location>
        <begin position="171"/>
        <end position="208"/>
    </location>
</feature>
<evidence type="ECO:0000313" key="9">
    <source>
        <dbReference type="Proteomes" id="UP000236161"/>
    </source>
</evidence>
<dbReference type="STRING" id="1088818.A0A2H9ZW39"/>
<dbReference type="InterPro" id="IPR019103">
    <property type="entry name" value="Peptidase_aspartic_DDI1-type"/>
</dbReference>
<keyword evidence="4" id="KW-0378">Hydrolase</keyword>
<dbReference type="GO" id="GO:0004190">
    <property type="term" value="F:aspartic-type endopeptidase activity"/>
    <property type="evidence" value="ECO:0007669"/>
    <property type="project" value="UniProtKB-KW"/>
</dbReference>
<dbReference type="EMBL" id="KZ453122">
    <property type="protein sequence ID" value="PKA47511.1"/>
    <property type="molecule type" value="Genomic_DNA"/>
</dbReference>